<evidence type="ECO:0000313" key="1">
    <source>
        <dbReference type="EMBL" id="KAK6196409.1"/>
    </source>
</evidence>
<evidence type="ECO:0000313" key="2">
    <source>
        <dbReference type="Proteomes" id="UP001347796"/>
    </source>
</evidence>
<reference evidence="1 2" key="1">
    <citation type="submission" date="2024-01" db="EMBL/GenBank/DDBJ databases">
        <title>The genome of the rayed Mediterranean limpet Patella caerulea (Linnaeus, 1758).</title>
        <authorList>
            <person name="Anh-Thu Weber A."/>
            <person name="Halstead-Nussloch G."/>
        </authorList>
    </citation>
    <scope>NUCLEOTIDE SEQUENCE [LARGE SCALE GENOMIC DNA]</scope>
    <source>
        <strain evidence="1">AATW-2023a</strain>
        <tissue evidence="1">Whole specimen</tissue>
    </source>
</reference>
<dbReference type="AlphaFoldDB" id="A0AAN8QI84"/>
<sequence>MAAESSSPPISMTCGKKKCFHQVASQNIGEFVATALGINGDKIKEITASTKPDSDHINVATLTMPAVMLVRDFGCISLVVTLKEDELESTVPDKSTSTISALDVLM</sequence>
<protein>
    <submittedName>
        <fullName evidence="1">Uncharacterized protein</fullName>
    </submittedName>
</protein>
<keyword evidence="2" id="KW-1185">Reference proteome</keyword>
<comment type="caution">
    <text evidence="1">The sequence shown here is derived from an EMBL/GenBank/DDBJ whole genome shotgun (WGS) entry which is preliminary data.</text>
</comment>
<proteinExistence type="predicted"/>
<dbReference type="Proteomes" id="UP001347796">
    <property type="component" value="Unassembled WGS sequence"/>
</dbReference>
<organism evidence="1 2">
    <name type="scientific">Patella caerulea</name>
    <name type="common">Rayed Mediterranean limpet</name>
    <dbReference type="NCBI Taxonomy" id="87958"/>
    <lineage>
        <taxon>Eukaryota</taxon>
        <taxon>Metazoa</taxon>
        <taxon>Spiralia</taxon>
        <taxon>Lophotrochozoa</taxon>
        <taxon>Mollusca</taxon>
        <taxon>Gastropoda</taxon>
        <taxon>Patellogastropoda</taxon>
        <taxon>Patelloidea</taxon>
        <taxon>Patellidae</taxon>
        <taxon>Patella</taxon>
    </lineage>
</organism>
<name>A0AAN8QI84_PATCE</name>
<gene>
    <name evidence="1" type="ORF">SNE40_001641</name>
</gene>
<dbReference type="EMBL" id="JAZGQO010000001">
    <property type="protein sequence ID" value="KAK6196409.1"/>
    <property type="molecule type" value="Genomic_DNA"/>
</dbReference>
<accession>A0AAN8QI84</accession>